<keyword evidence="2" id="KW-1185">Reference proteome</keyword>
<dbReference type="AlphaFoldDB" id="A0AAV6VT47"/>
<sequence length="92" mass="11038">MENQLFPSFSSPYRSKPIVRPLQNLIPFSFPTRVNPPRWSVPLTWKWIQAYLSSCQFPGFLEGKEIISRFITRFLLFRGDKMVFYRLRFMEG</sequence>
<comment type="caution">
    <text evidence="1">The sequence shown here is derived from an EMBL/GenBank/DDBJ whole genome shotgun (WGS) entry which is preliminary data.</text>
</comment>
<protein>
    <submittedName>
        <fullName evidence="1">Uncharacterized protein</fullName>
    </submittedName>
</protein>
<proteinExistence type="predicted"/>
<dbReference type="Proteomes" id="UP000827092">
    <property type="component" value="Unassembled WGS sequence"/>
</dbReference>
<accession>A0AAV6VT47</accession>
<evidence type="ECO:0000313" key="2">
    <source>
        <dbReference type="Proteomes" id="UP000827092"/>
    </source>
</evidence>
<organism evidence="1 2">
    <name type="scientific">Oedothorax gibbosus</name>
    <dbReference type="NCBI Taxonomy" id="931172"/>
    <lineage>
        <taxon>Eukaryota</taxon>
        <taxon>Metazoa</taxon>
        <taxon>Ecdysozoa</taxon>
        <taxon>Arthropoda</taxon>
        <taxon>Chelicerata</taxon>
        <taxon>Arachnida</taxon>
        <taxon>Araneae</taxon>
        <taxon>Araneomorphae</taxon>
        <taxon>Entelegynae</taxon>
        <taxon>Araneoidea</taxon>
        <taxon>Linyphiidae</taxon>
        <taxon>Erigoninae</taxon>
        <taxon>Oedothorax</taxon>
    </lineage>
</organism>
<evidence type="ECO:0000313" key="1">
    <source>
        <dbReference type="EMBL" id="KAG8199253.1"/>
    </source>
</evidence>
<gene>
    <name evidence="1" type="ORF">JTE90_003680</name>
</gene>
<name>A0AAV6VT47_9ARAC</name>
<reference evidence="1 2" key="1">
    <citation type="journal article" date="2022" name="Nat. Ecol. Evol.">
        <title>A masculinizing supergene underlies an exaggerated male reproductive morph in a spider.</title>
        <authorList>
            <person name="Hendrickx F."/>
            <person name="De Corte Z."/>
            <person name="Sonet G."/>
            <person name="Van Belleghem S.M."/>
            <person name="Kostlbacher S."/>
            <person name="Vangestel C."/>
        </authorList>
    </citation>
    <scope>NUCLEOTIDE SEQUENCE [LARGE SCALE GENOMIC DNA]</scope>
    <source>
        <strain evidence="1">W744_W776</strain>
    </source>
</reference>
<dbReference type="EMBL" id="JAFNEN010000029">
    <property type="protein sequence ID" value="KAG8199253.1"/>
    <property type="molecule type" value="Genomic_DNA"/>
</dbReference>